<protein>
    <recommendedName>
        <fullName evidence="3">Signal recognition particle receptor subunit beta</fullName>
    </recommendedName>
</protein>
<evidence type="ECO:0000256" key="8">
    <source>
        <dbReference type="ARBA" id="ARBA00023134"/>
    </source>
</evidence>
<sequence>MAWYDEDSWLTAALSPNLTTIIITFLIALGLPVLLHSFLYRTAAASASLPTFLLVGPSGSGKTAFATLTERTSIAQTHTSTQPLTIEALLPSPHVPASSHYRSPGDPAYERSRRFLLLDTPGHGKLRHYATASLSDPKSIRGIIFVVDAAALAEEPGLNEAASYLHDVLLSLQKRYTSATSSKGPTGIPVLVAANKMDLFTALPANLVKHQLEKAITEVRTSRAKALRDAGAALSGGEDEVDEEREWLGEGGEGHFEFSQMQEIGTSVSVVGANVLGGKETGSVDGWWEWIGENL</sequence>
<dbReference type="InterPro" id="IPR019009">
    <property type="entry name" value="SRP_receptor_beta_su"/>
</dbReference>
<evidence type="ECO:0000256" key="7">
    <source>
        <dbReference type="ARBA" id="ARBA00022989"/>
    </source>
</evidence>
<evidence type="ECO:0000256" key="5">
    <source>
        <dbReference type="ARBA" id="ARBA00022741"/>
    </source>
</evidence>
<keyword evidence="9 11" id="KW-0472">Membrane</keyword>
<keyword evidence="7 11" id="KW-1133">Transmembrane helix</keyword>
<name>A0A6A5QEF8_AMPQU</name>
<evidence type="ECO:0000256" key="4">
    <source>
        <dbReference type="ARBA" id="ARBA00022692"/>
    </source>
</evidence>
<evidence type="ECO:0000256" key="11">
    <source>
        <dbReference type="SAM" id="Phobius"/>
    </source>
</evidence>
<keyword evidence="10 12" id="KW-0675">Receptor</keyword>
<dbReference type="Gene3D" id="3.40.50.300">
    <property type="entry name" value="P-loop containing nucleotide triphosphate hydrolases"/>
    <property type="match status" value="1"/>
</dbReference>
<comment type="subcellular location">
    <subcellularLocation>
        <location evidence="1">Endoplasmic reticulum membrane</location>
        <topology evidence="1">Single-pass membrane protein</topology>
    </subcellularLocation>
</comment>
<evidence type="ECO:0000256" key="10">
    <source>
        <dbReference type="ARBA" id="ARBA00023170"/>
    </source>
</evidence>
<dbReference type="OrthoDB" id="41266at2759"/>
<dbReference type="InterPro" id="IPR027417">
    <property type="entry name" value="P-loop_NTPase"/>
</dbReference>
<reference evidence="12" key="1">
    <citation type="journal article" date="2020" name="Stud. Mycol.">
        <title>101 Dothideomycetes genomes: a test case for predicting lifestyles and emergence of pathogens.</title>
        <authorList>
            <person name="Haridas S."/>
            <person name="Albert R."/>
            <person name="Binder M."/>
            <person name="Bloem J."/>
            <person name="Labutti K."/>
            <person name="Salamov A."/>
            <person name="Andreopoulos B."/>
            <person name="Baker S."/>
            <person name="Barry K."/>
            <person name="Bills G."/>
            <person name="Bluhm B."/>
            <person name="Cannon C."/>
            <person name="Castanera R."/>
            <person name="Culley D."/>
            <person name="Daum C."/>
            <person name="Ezra D."/>
            <person name="Gonzalez J."/>
            <person name="Henrissat B."/>
            <person name="Kuo A."/>
            <person name="Liang C."/>
            <person name="Lipzen A."/>
            <person name="Lutzoni F."/>
            <person name="Magnuson J."/>
            <person name="Mondo S."/>
            <person name="Nolan M."/>
            <person name="Ohm R."/>
            <person name="Pangilinan J."/>
            <person name="Park H.-J."/>
            <person name="Ramirez L."/>
            <person name="Alfaro M."/>
            <person name="Sun H."/>
            <person name="Tritt A."/>
            <person name="Yoshinaga Y."/>
            <person name="Zwiers L.-H."/>
            <person name="Turgeon B."/>
            <person name="Goodwin S."/>
            <person name="Spatafora J."/>
            <person name="Crous P."/>
            <person name="Grigoriev I."/>
        </authorList>
    </citation>
    <scope>NUCLEOTIDE SEQUENCE</scope>
    <source>
        <strain evidence="12">HMLAC05119</strain>
    </source>
</reference>
<comment type="similarity">
    <text evidence="2">Belongs to the SRP receptor beta subunit family.</text>
</comment>
<dbReference type="Pfam" id="PF09439">
    <property type="entry name" value="SRPRB"/>
    <property type="match status" value="1"/>
</dbReference>
<gene>
    <name evidence="12" type="ORF">BDU57DRAFT_532325</name>
</gene>
<evidence type="ECO:0000256" key="1">
    <source>
        <dbReference type="ARBA" id="ARBA00004389"/>
    </source>
</evidence>
<dbReference type="CDD" id="cd04105">
    <property type="entry name" value="SR_beta"/>
    <property type="match status" value="1"/>
</dbReference>
<evidence type="ECO:0000256" key="3">
    <source>
        <dbReference type="ARBA" id="ARBA00020256"/>
    </source>
</evidence>
<keyword evidence="4 11" id="KW-0812">Transmembrane</keyword>
<organism evidence="12 13">
    <name type="scientific">Ampelomyces quisqualis</name>
    <name type="common">Powdery mildew agent</name>
    <dbReference type="NCBI Taxonomy" id="50730"/>
    <lineage>
        <taxon>Eukaryota</taxon>
        <taxon>Fungi</taxon>
        <taxon>Dikarya</taxon>
        <taxon>Ascomycota</taxon>
        <taxon>Pezizomycotina</taxon>
        <taxon>Dothideomycetes</taxon>
        <taxon>Pleosporomycetidae</taxon>
        <taxon>Pleosporales</taxon>
        <taxon>Pleosporineae</taxon>
        <taxon>Phaeosphaeriaceae</taxon>
        <taxon>Ampelomyces</taxon>
    </lineage>
</organism>
<feature type="transmembrane region" description="Helical" evidence="11">
    <location>
        <begin position="20"/>
        <end position="40"/>
    </location>
</feature>
<keyword evidence="5" id="KW-0547">Nucleotide-binding</keyword>
<evidence type="ECO:0000256" key="2">
    <source>
        <dbReference type="ARBA" id="ARBA00005619"/>
    </source>
</evidence>
<dbReference type="EMBL" id="ML979139">
    <property type="protein sequence ID" value="KAF1913258.1"/>
    <property type="molecule type" value="Genomic_DNA"/>
</dbReference>
<dbReference type="GO" id="GO:0005789">
    <property type="term" value="C:endoplasmic reticulum membrane"/>
    <property type="evidence" value="ECO:0007669"/>
    <property type="project" value="UniProtKB-SubCell"/>
</dbReference>
<evidence type="ECO:0000256" key="6">
    <source>
        <dbReference type="ARBA" id="ARBA00022824"/>
    </source>
</evidence>
<dbReference type="SUPFAM" id="SSF52540">
    <property type="entry name" value="P-loop containing nucleoside triphosphate hydrolases"/>
    <property type="match status" value="1"/>
</dbReference>
<dbReference type="AlphaFoldDB" id="A0A6A5QEF8"/>
<evidence type="ECO:0000313" key="13">
    <source>
        <dbReference type="Proteomes" id="UP000800096"/>
    </source>
</evidence>
<evidence type="ECO:0000313" key="12">
    <source>
        <dbReference type="EMBL" id="KAF1913258.1"/>
    </source>
</evidence>
<keyword evidence="6" id="KW-0256">Endoplasmic reticulum</keyword>
<accession>A0A6A5QEF8</accession>
<dbReference type="Proteomes" id="UP000800096">
    <property type="component" value="Unassembled WGS sequence"/>
</dbReference>
<evidence type="ECO:0000256" key="9">
    <source>
        <dbReference type="ARBA" id="ARBA00023136"/>
    </source>
</evidence>
<dbReference type="GO" id="GO:0005525">
    <property type="term" value="F:GTP binding"/>
    <property type="evidence" value="ECO:0007669"/>
    <property type="project" value="UniProtKB-KW"/>
</dbReference>
<keyword evidence="8" id="KW-0342">GTP-binding</keyword>
<keyword evidence="13" id="KW-1185">Reference proteome</keyword>
<proteinExistence type="inferred from homology"/>